<evidence type="ECO:0000256" key="4">
    <source>
        <dbReference type="ARBA" id="ARBA00022801"/>
    </source>
</evidence>
<dbReference type="OrthoDB" id="40579at2759"/>
<dbReference type="InterPro" id="IPR023214">
    <property type="entry name" value="HAD_sf"/>
</dbReference>
<dbReference type="InterPro" id="IPR023198">
    <property type="entry name" value="PGP-like_dom2"/>
</dbReference>
<name>A0A821W9W2_9NEOP</name>
<dbReference type="GO" id="GO:1990738">
    <property type="term" value="F:pseudouridine 5'-phosphatase activity"/>
    <property type="evidence" value="ECO:0007669"/>
    <property type="project" value="UniProtKB-EC"/>
</dbReference>
<evidence type="ECO:0000256" key="6">
    <source>
        <dbReference type="ARBA" id="ARBA00052504"/>
    </source>
</evidence>
<dbReference type="EC" id="3.1.3.96" evidence="7"/>
<dbReference type="FunFam" id="1.10.150.240:FF:000001">
    <property type="entry name" value="Haloacid dehalogenase-like hydrolase domain"/>
    <property type="match status" value="1"/>
</dbReference>
<dbReference type="Gene3D" id="3.40.50.1000">
    <property type="entry name" value="HAD superfamily/HAD-like"/>
    <property type="match status" value="1"/>
</dbReference>
<gene>
    <name evidence="9" type="ORF">PMACD_LOCUS12978</name>
</gene>
<dbReference type="EMBL" id="CAJOBZ010000054">
    <property type="protein sequence ID" value="CAF4920556.1"/>
    <property type="molecule type" value="Genomic_DNA"/>
</dbReference>
<evidence type="ECO:0000256" key="5">
    <source>
        <dbReference type="ARBA" id="ARBA00022842"/>
    </source>
</evidence>
<keyword evidence="10" id="KW-1185">Reference proteome</keyword>
<dbReference type="Proteomes" id="UP000663880">
    <property type="component" value="Unassembled WGS sequence"/>
</dbReference>
<comment type="catalytic activity">
    <reaction evidence="6">
        <text>psi-UMP + H2O = pseudouridine + phosphate</text>
        <dbReference type="Rhea" id="RHEA:10944"/>
        <dbReference type="ChEBI" id="CHEBI:15377"/>
        <dbReference type="ChEBI" id="CHEBI:17802"/>
        <dbReference type="ChEBI" id="CHEBI:43474"/>
        <dbReference type="ChEBI" id="CHEBI:58380"/>
        <dbReference type="EC" id="3.1.3.96"/>
    </reaction>
</comment>
<protein>
    <recommendedName>
        <fullName evidence="7">pseudouridine 5'-phosphatase</fullName>
        <ecNumber evidence="7">3.1.3.96</ecNumber>
    </recommendedName>
    <alternativeName>
        <fullName evidence="8">Pseudouridine-5'-monophosphatase</fullName>
    </alternativeName>
</protein>
<dbReference type="SFLD" id="SFLDG01129">
    <property type="entry name" value="C1.5:_HAD__Beta-PGM__Phosphata"/>
    <property type="match status" value="1"/>
</dbReference>
<evidence type="ECO:0000256" key="3">
    <source>
        <dbReference type="ARBA" id="ARBA00022723"/>
    </source>
</evidence>
<evidence type="ECO:0000313" key="9">
    <source>
        <dbReference type="EMBL" id="CAF4920556.1"/>
    </source>
</evidence>
<reference evidence="9" key="1">
    <citation type="submission" date="2021-02" db="EMBL/GenBank/DDBJ databases">
        <authorList>
            <person name="Steward A R."/>
        </authorList>
    </citation>
    <scope>NUCLEOTIDE SEQUENCE</scope>
</reference>
<evidence type="ECO:0000256" key="8">
    <source>
        <dbReference type="ARBA" id="ARBA00083904"/>
    </source>
</evidence>
<evidence type="ECO:0000256" key="2">
    <source>
        <dbReference type="ARBA" id="ARBA00006171"/>
    </source>
</evidence>
<dbReference type="AlphaFoldDB" id="A0A821W9W2"/>
<dbReference type="FunFam" id="3.40.50.1000:FF:000055">
    <property type="entry name" value="Haloacid dehalogenase-like hydrolase family protein"/>
    <property type="match status" value="1"/>
</dbReference>
<dbReference type="PANTHER" id="PTHR18901">
    <property type="entry name" value="2-DEOXYGLUCOSE-6-PHOSPHATE PHOSPHATASE 2"/>
    <property type="match status" value="1"/>
</dbReference>
<comment type="cofactor">
    <cofactor evidence="1">
        <name>Mg(2+)</name>
        <dbReference type="ChEBI" id="CHEBI:18420"/>
    </cofactor>
</comment>
<keyword evidence="5" id="KW-0460">Magnesium</keyword>
<sequence length="229" mass="25706">MMSYQKVTHVLFDLDGLLIDSEIFYTQAFTNVCAMYGKTFTWELKKSLLGFQGRECAEKIVETLDLPLTKSDFVRECQKHYEVLFPNVALMPGALQLVEHLRKTGVPIAIATSSSEESVNKKMQSHKRFLDNFHHLTMGSSDPEVKQGKPDPSIFLVCASRFPDKPRPEACLVFEDAVNGVKAACAANMQVVVVPDPRIEKKLLKDATLVLNSLEEFQPELFGLPPFPN</sequence>
<proteinExistence type="inferred from homology"/>
<dbReference type="SFLD" id="SFLDG01135">
    <property type="entry name" value="C1.5.6:_HAD__Beta-PGM__Phospha"/>
    <property type="match status" value="1"/>
</dbReference>
<dbReference type="PANTHER" id="PTHR18901:SF38">
    <property type="entry name" value="PSEUDOURIDINE-5'-PHOSPHATASE"/>
    <property type="match status" value="1"/>
</dbReference>
<comment type="similarity">
    <text evidence="2">Belongs to the HAD-like hydrolase superfamily. CbbY/CbbZ/Gph/YieH family.</text>
</comment>
<organism evidence="9 10">
    <name type="scientific">Pieris macdunnoughi</name>
    <dbReference type="NCBI Taxonomy" id="345717"/>
    <lineage>
        <taxon>Eukaryota</taxon>
        <taxon>Metazoa</taxon>
        <taxon>Ecdysozoa</taxon>
        <taxon>Arthropoda</taxon>
        <taxon>Hexapoda</taxon>
        <taxon>Insecta</taxon>
        <taxon>Pterygota</taxon>
        <taxon>Neoptera</taxon>
        <taxon>Endopterygota</taxon>
        <taxon>Lepidoptera</taxon>
        <taxon>Glossata</taxon>
        <taxon>Ditrysia</taxon>
        <taxon>Papilionoidea</taxon>
        <taxon>Pieridae</taxon>
        <taxon>Pierinae</taxon>
        <taxon>Pieris</taxon>
    </lineage>
</organism>
<dbReference type="Gene3D" id="1.10.150.240">
    <property type="entry name" value="Putative phosphatase, domain 2"/>
    <property type="match status" value="1"/>
</dbReference>
<dbReference type="InterPro" id="IPR041492">
    <property type="entry name" value="HAD_2"/>
</dbReference>
<dbReference type="InterPro" id="IPR006439">
    <property type="entry name" value="HAD-SF_hydro_IA"/>
</dbReference>
<dbReference type="InterPro" id="IPR036412">
    <property type="entry name" value="HAD-like_sf"/>
</dbReference>
<evidence type="ECO:0000256" key="7">
    <source>
        <dbReference type="ARBA" id="ARBA00066578"/>
    </source>
</evidence>
<dbReference type="SFLD" id="SFLDS00003">
    <property type="entry name" value="Haloacid_Dehalogenase"/>
    <property type="match status" value="1"/>
</dbReference>
<dbReference type="Pfam" id="PF13419">
    <property type="entry name" value="HAD_2"/>
    <property type="match status" value="1"/>
</dbReference>
<dbReference type="NCBIfam" id="TIGR01509">
    <property type="entry name" value="HAD-SF-IA-v3"/>
    <property type="match status" value="1"/>
</dbReference>
<dbReference type="GO" id="GO:0046872">
    <property type="term" value="F:metal ion binding"/>
    <property type="evidence" value="ECO:0007669"/>
    <property type="project" value="UniProtKB-KW"/>
</dbReference>
<dbReference type="SUPFAM" id="SSF56784">
    <property type="entry name" value="HAD-like"/>
    <property type="match status" value="1"/>
</dbReference>
<comment type="caution">
    <text evidence="9">The sequence shown here is derived from an EMBL/GenBank/DDBJ whole genome shotgun (WGS) entry which is preliminary data.</text>
</comment>
<evidence type="ECO:0000256" key="1">
    <source>
        <dbReference type="ARBA" id="ARBA00001946"/>
    </source>
</evidence>
<accession>A0A821W9W2</accession>
<evidence type="ECO:0000313" key="10">
    <source>
        <dbReference type="Proteomes" id="UP000663880"/>
    </source>
</evidence>
<keyword evidence="4" id="KW-0378">Hydrolase</keyword>
<keyword evidence="3" id="KW-0479">Metal-binding</keyword>